<gene>
    <name evidence="1" type="ORF">CIMG_07955</name>
</gene>
<dbReference type="AlphaFoldDB" id="J3K4H5"/>
<accession>J3K4H5</accession>
<dbReference type="Proteomes" id="UP000001261">
    <property type="component" value="Unassembled WGS sequence"/>
</dbReference>
<dbReference type="InParanoid" id="J3K4H5"/>
<dbReference type="VEuPathDB" id="FungiDB:CIMG_07955"/>
<dbReference type="GeneID" id="4559528"/>
<name>J3K4H5_COCIM</name>
<organism evidence="1 2">
    <name type="scientific">Coccidioides immitis (strain RS)</name>
    <name type="common">Valley fever fungus</name>
    <dbReference type="NCBI Taxonomy" id="246410"/>
    <lineage>
        <taxon>Eukaryota</taxon>
        <taxon>Fungi</taxon>
        <taxon>Dikarya</taxon>
        <taxon>Ascomycota</taxon>
        <taxon>Pezizomycotina</taxon>
        <taxon>Eurotiomycetes</taxon>
        <taxon>Eurotiomycetidae</taxon>
        <taxon>Onygenales</taxon>
        <taxon>Onygenaceae</taxon>
        <taxon>Coccidioides</taxon>
    </lineage>
</organism>
<sequence>MSIEKQKMPHPVALHTVARLLIVGRPRLLSIPQDLNWRGESSPALIHPGLAWYRPHRTCNRPKRLLRADVNQRQKSFLGDNYSHALQRKRFNHKSLSYFHHGVGSGEFEVLDGEGCLDTERTMEE</sequence>
<dbReference type="EMBL" id="GG704913">
    <property type="protein sequence ID" value="EAS29209.3"/>
    <property type="molecule type" value="Genomic_DNA"/>
</dbReference>
<reference evidence="2" key="1">
    <citation type="journal article" date="2009" name="Genome Res.">
        <title>Comparative genomic analyses of the human fungal pathogens Coccidioides and their relatives.</title>
        <authorList>
            <person name="Sharpton T.J."/>
            <person name="Stajich J.E."/>
            <person name="Rounsley S.D."/>
            <person name="Gardner M.J."/>
            <person name="Wortman J.R."/>
            <person name="Jordar V.S."/>
            <person name="Maiti R."/>
            <person name="Kodira C.D."/>
            <person name="Neafsey D.E."/>
            <person name="Zeng Q."/>
            <person name="Hung C.-Y."/>
            <person name="McMahan C."/>
            <person name="Muszewska A."/>
            <person name="Grynberg M."/>
            <person name="Mandel M.A."/>
            <person name="Kellner E.M."/>
            <person name="Barker B.M."/>
            <person name="Galgiani J.N."/>
            <person name="Orbach M.J."/>
            <person name="Kirkland T.N."/>
            <person name="Cole G.T."/>
            <person name="Henn M.R."/>
            <person name="Birren B.W."/>
            <person name="Taylor J.W."/>
        </authorList>
    </citation>
    <scope>NUCLEOTIDE SEQUENCE [LARGE SCALE GENOMIC DNA]</scope>
    <source>
        <strain evidence="2">RS</strain>
    </source>
</reference>
<evidence type="ECO:0000313" key="1">
    <source>
        <dbReference type="EMBL" id="EAS29209.3"/>
    </source>
</evidence>
<dbReference type="RefSeq" id="XP_001240792.2">
    <property type="nucleotide sequence ID" value="XM_001240791.2"/>
</dbReference>
<proteinExistence type="predicted"/>
<reference evidence="2" key="2">
    <citation type="journal article" date="2010" name="Genome Res.">
        <title>Population genomic sequencing of Coccidioides fungi reveals recent hybridization and transposon control.</title>
        <authorList>
            <person name="Neafsey D.E."/>
            <person name="Barker B.M."/>
            <person name="Sharpton T.J."/>
            <person name="Stajich J.E."/>
            <person name="Park D.J."/>
            <person name="Whiston E."/>
            <person name="Hung C.-Y."/>
            <person name="McMahan C."/>
            <person name="White J."/>
            <person name="Sykes S."/>
            <person name="Heiman D."/>
            <person name="Young S."/>
            <person name="Zeng Q."/>
            <person name="Abouelleil A."/>
            <person name="Aftuck L."/>
            <person name="Bessette D."/>
            <person name="Brown A."/>
            <person name="FitzGerald M."/>
            <person name="Lui A."/>
            <person name="Macdonald J.P."/>
            <person name="Priest M."/>
            <person name="Orbach M.J."/>
            <person name="Galgiani J.N."/>
            <person name="Kirkland T.N."/>
            <person name="Cole G.T."/>
            <person name="Birren B.W."/>
            <person name="Henn M.R."/>
            <person name="Taylor J.W."/>
            <person name="Rounsley S.D."/>
        </authorList>
    </citation>
    <scope>GENOME REANNOTATION</scope>
    <source>
        <strain evidence="2">RS</strain>
    </source>
</reference>
<keyword evidence="2" id="KW-1185">Reference proteome</keyword>
<evidence type="ECO:0000313" key="2">
    <source>
        <dbReference type="Proteomes" id="UP000001261"/>
    </source>
</evidence>
<dbReference type="KEGG" id="cim:CIMG_07955"/>
<protein>
    <submittedName>
        <fullName evidence="1">Uncharacterized protein</fullName>
    </submittedName>
</protein>